<dbReference type="PANTHER" id="PTHR43617">
    <property type="entry name" value="L-AMINO ACID N-ACETYLTRANSFERASE"/>
    <property type="match status" value="1"/>
</dbReference>
<keyword evidence="2" id="KW-0808">Transferase</keyword>
<dbReference type="Pfam" id="PF00583">
    <property type="entry name" value="Acetyltransf_1"/>
    <property type="match status" value="2"/>
</dbReference>
<dbReference type="InterPro" id="IPR000182">
    <property type="entry name" value="GNAT_dom"/>
</dbReference>
<dbReference type="GO" id="GO:0016746">
    <property type="term" value="F:acyltransferase activity"/>
    <property type="evidence" value="ECO:0007669"/>
    <property type="project" value="UniProtKB-KW"/>
</dbReference>
<dbReference type="RefSeq" id="WP_204893204.1">
    <property type="nucleotide sequence ID" value="NZ_JBHUFW010000008.1"/>
</dbReference>
<dbReference type="InterPro" id="IPR050276">
    <property type="entry name" value="MshD_Acetyltransferase"/>
</dbReference>
<feature type="domain" description="N-acetyltransferase" evidence="1">
    <location>
        <begin position="1"/>
        <end position="147"/>
    </location>
</feature>
<organism evidence="2 3">
    <name type="scientific">Planococcus chinensis</name>
    <dbReference type="NCBI Taxonomy" id="272917"/>
    <lineage>
        <taxon>Bacteria</taxon>
        <taxon>Bacillati</taxon>
        <taxon>Bacillota</taxon>
        <taxon>Bacilli</taxon>
        <taxon>Bacillales</taxon>
        <taxon>Caryophanaceae</taxon>
        <taxon>Planococcus</taxon>
    </lineage>
</organism>
<name>A0ABW4QIZ0_9BACL</name>
<feature type="domain" description="N-acetyltransferase" evidence="1">
    <location>
        <begin position="140"/>
        <end position="271"/>
    </location>
</feature>
<dbReference type="PANTHER" id="PTHR43617:SF20">
    <property type="entry name" value="N-ALPHA-ACETYLTRANSFERASE RIMI"/>
    <property type="match status" value="1"/>
</dbReference>
<protein>
    <submittedName>
        <fullName evidence="2">GNAT family N-acetyltransferase</fullName>
        <ecNumber evidence="2">2.3.1.-</ecNumber>
    </submittedName>
</protein>
<dbReference type="Proteomes" id="UP001597273">
    <property type="component" value="Unassembled WGS sequence"/>
</dbReference>
<reference evidence="3" key="1">
    <citation type="journal article" date="2019" name="Int. J. Syst. Evol. Microbiol.">
        <title>The Global Catalogue of Microorganisms (GCM) 10K type strain sequencing project: providing services to taxonomists for standard genome sequencing and annotation.</title>
        <authorList>
            <consortium name="The Broad Institute Genomics Platform"/>
            <consortium name="The Broad Institute Genome Sequencing Center for Infectious Disease"/>
            <person name="Wu L."/>
            <person name="Ma J."/>
        </authorList>
    </citation>
    <scope>NUCLEOTIDE SEQUENCE [LARGE SCALE GENOMIC DNA]</scope>
    <source>
        <strain evidence="3">CGMCC 1.15475</strain>
    </source>
</reference>
<dbReference type="Gene3D" id="3.40.630.30">
    <property type="match status" value="1"/>
</dbReference>
<evidence type="ECO:0000313" key="2">
    <source>
        <dbReference type="EMBL" id="MFD1863515.1"/>
    </source>
</evidence>
<evidence type="ECO:0000313" key="3">
    <source>
        <dbReference type="Proteomes" id="UP001597273"/>
    </source>
</evidence>
<dbReference type="CDD" id="cd04301">
    <property type="entry name" value="NAT_SF"/>
    <property type="match status" value="1"/>
</dbReference>
<evidence type="ECO:0000259" key="1">
    <source>
        <dbReference type="PROSITE" id="PS51186"/>
    </source>
</evidence>
<sequence length="271" mass="30607">MLTTSQLGDIEKLQKEVEAYDGLELKLNWDMLRSRTSDRLDFFHYEKDELISFLGLYPFGSTVEATGMVKPSERRKGHFTRLFADAMAAVKQTGFKTILLNAPASSAAAKAFLKEQGAIYKFSEHQMQWQPQPLDALTGFTLRKAATADLKMRVRLDVEAFNLPAEDAQASESRIDQDEDTDMLMIDVDGETIGKIRLARDAGQTWIYGFSILPEHQGKGIGRKVLQHVVKTESEKGHSVHLEVETKNAHALRLYEAVGFQVMHAQDYYSF</sequence>
<dbReference type="SUPFAM" id="SSF55729">
    <property type="entry name" value="Acyl-CoA N-acyltransferases (Nat)"/>
    <property type="match status" value="2"/>
</dbReference>
<dbReference type="InterPro" id="IPR016181">
    <property type="entry name" value="Acyl_CoA_acyltransferase"/>
</dbReference>
<proteinExistence type="predicted"/>
<accession>A0ABW4QIZ0</accession>
<dbReference type="EMBL" id="JBHUFW010000008">
    <property type="protein sequence ID" value="MFD1863515.1"/>
    <property type="molecule type" value="Genomic_DNA"/>
</dbReference>
<gene>
    <name evidence="2" type="ORF">ACFSDB_11360</name>
</gene>
<keyword evidence="3" id="KW-1185">Reference proteome</keyword>
<keyword evidence="2" id="KW-0012">Acyltransferase</keyword>
<comment type="caution">
    <text evidence="2">The sequence shown here is derived from an EMBL/GenBank/DDBJ whole genome shotgun (WGS) entry which is preliminary data.</text>
</comment>
<dbReference type="EC" id="2.3.1.-" evidence="2"/>
<dbReference type="PROSITE" id="PS51186">
    <property type="entry name" value="GNAT"/>
    <property type="match status" value="2"/>
</dbReference>